<evidence type="ECO:0000313" key="2">
    <source>
        <dbReference type="EMBL" id="CAG9832957.1"/>
    </source>
</evidence>
<feature type="region of interest" description="Disordered" evidence="1">
    <location>
        <begin position="1"/>
        <end position="24"/>
    </location>
</feature>
<dbReference type="EMBL" id="OU898279">
    <property type="protein sequence ID" value="CAG9832957.1"/>
    <property type="molecule type" value="Genomic_DNA"/>
</dbReference>
<dbReference type="AlphaFoldDB" id="A0A9N9T2M0"/>
<proteinExistence type="predicted"/>
<protein>
    <submittedName>
        <fullName evidence="2">Uncharacterized protein</fullName>
    </submittedName>
</protein>
<dbReference type="Proteomes" id="UP001153709">
    <property type="component" value="Chromosome 4"/>
</dbReference>
<reference evidence="2" key="1">
    <citation type="submission" date="2022-01" db="EMBL/GenBank/DDBJ databases">
        <authorList>
            <person name="King R."/>
        </authorList>
    </citation>
    <scope>NUCLEOTIDE SEQUENCE</scope>
</reference>
<feature type="compositionally biased region" description="Low complexity" evidence="1">
    <location>
        <begin position="49"/>
        <end position="81"/>
    </location>
</feature>
<sequence length="111" mass="12079">MNVVVEQNIESFPTNTQQNVTSHTEDLNSRCFDLEDCHSNDSLKDPNYDSDSSSSSSSSSSTNSSSNSASYSSSSSSSTRSGRLPRCTDSVANSTSKHRLNLAEKIFYFSN</sequence>
<organism evidence="2 3">
    <name type="scientific">Diabrotica balteata</name>
    <name type="common">Banded cucumber beetle</name>
    <dbReference type="NCBI Taxonomy" id="107213"/>
    <lineage>
        <taxon>Eukaryota</taxon>
        <taxon>Metazoa</taxon>
        <taxon>Ecdysozoa</taxon>
        <taxon>Arthropoda</taxon>
        <taxon>Hexapoda</taxon>
        <taxon>Insecta</taxon>
        <taxon>Pterygota</taxon>
        <taxon>Neoptera</taxon>
        <taxon>Endopterygota</taxon>
        <taxon>Coleoptera</taxon>
        <taxon>Polyphaga</taxon>
        <taxon>Cucujiformia</taxon>
        <taxon>Chrysomeloidea</taxon>
        <taxon>Chrysomelidae</taxon>
        <taxon>Galerucinae</taxon>
        <taxon>Diabroticina</taxon>
        <taxon>Diabroticites</taxon>
        <taxon>Diabrotica</taxon>
    </lineage>
</organism>
<feature type="compositionally biased region" description="Polar residues" evidence="1">
    <location>
        <begin position="8"/>
        <end position="22"/>
    </location>
</feature>
<keyword evidence="3" id="KW-1185">Reference proteome</keyword>
<gene>
    <name evidence="2" type="ORF">DIABBA_LOCUS6394</name>
</gene>
<evidence type="ECO:0000256" key="1">
    <source>
        <dbReference type="SAM" id="MobiDB-lite"/>
    </source>
</evidence>
<accession>A0A9N9T2M0</accession>
<name>A0A9N9T2M0_DIABA</name>
<feature type="region of interest" description="Disordered" evidence="1">
    <location>
        <begin position="42"/>
        <end position="95"/>
    </location>
</feature>
<evidence type="ECO:0000313" key="3">
    <source>
        <dbReference type="Proteomes" id="UP001153709"/>
    </source>
</evidence>